<evidence type="ECO:0000256" key="5">
    <source>
        <dbReference type="ARBA" id="ARBA00023136"/>
    </source>
</evidence>
<protein>
    <submittedName>
        <fullName evidence="7">Uncharacterized protein</fullName>
    </submittedName>
</protein>
<keyword evidence="4 6" id="KW-1133">Transmembrane helix</keyword>
<dbReference type="PANTHER" id="PTHR11266:SF50">
    <property type="entry name" value="VACUOLAR MEMBRANE PROTEIN YOR292C"/>
    <property type="match status" value="1"/>
</dbReference>
<dbReference type="InterPro" id="IPR007248">
    <property type="entry name" value="Mpv17_PMP22"/>
</dbReference>
<feature type="transmembrane region" description="Helical" evidence="6">
    <location>
        <begin position="205"/>
        <end position="226"/>
    </location>
</feature>
<evidence type="ECO:0000313" key="7">
    <source>
        <dbReference type="EMBL" id="QGI57812.1"/>
    </source>
</evidence>
<keyword evidence="3 6" id="KW-0812">Transmembrane</keyword>
<feature type="transmembrane region" description="Helical" evidence="6">
    <location>
        <begin position="238"/>
        <end position="256"/>
    </location>
</feature>
<dbReference type="AlphaFoldDB" id="A0A649UFA7"/>
<accession>A0A649UFA7</accession>
<proteinExistence type="inferred from homology"/>
<evidence type="ECO:0000256" key="6">
    <source>
        <dbReference type="RuleBase" id="RU363053"/>
    </source>
</evidence>
<dbReference type="EMBL" id="MN379452">
    <property type="protein sequence ID" value="QGI57812.1"/>
    <property type="molecule type" value="Genomic_DNA"/>
</dbReference>
<comment type="similarity">
    <text evidence="2 6">Belongs to the peroxisomal membrane protein PXMP2/4 family.</text>
</comment>
<feature type="transmembrane region" description="Helical" evidence="6">
    <location>
        <begin position="44"/>
        <end position="65"/>
    </location>
</feature>
<evidence type="ECO:0000256" key="3">
    <source>
        <dbReference type="ARBA" id="ARBA00022692"/>
    </source>
</evidence>
<reference evidence="7" key="1">
    <citation type="journal article" date="2019" name="FEBS J.">
        <title>Hansenula polymorpha Pex37 is a peroxisomal membrane protein required for organelle fission and segregation.</title>
        <authorList>
            <person name="Singh R."/>
            <person name="Manivannan S."/>
            <person name="Krikken A.M."/>
            <person name="de Boer R."/>
            <person name="Bordin N."/>
            <person name="Devos D.P."/>
            <person name="van der Klei I.J."/>
        </authorList>
    </citation>
    <scope>NUCLEOTIDE SEQUENCE</scope>
</reference>
<feature type="transmembrane region" description="Helical" evidence="6">
    <location>
        <begin position="165"/>
        <end position="185"/>
    </location>
</feature>
<dbReference type="Pfam" id="PF04117">
    <property type="entry name" value="Mpv17_PMP22"/>
    <property type="match status" value="1"/>
</dbReference>
<evidence type="ECO:0000256" key="4">
    <source>
        <dbReference type="ARBA" id="ARBA00022989"/>
    </source>
</evidence>
<sequence>MSRVISFSRLISALMPISLPTDERPSGSRASLRLPVVLQSLLTARVRNVPVPNLLILVIFAYFLARLTTKYHQLYTKSSLVATMATNIVLYGIADTLAQSITAYCQQTSFQERNLPYNIATYLETLVPRRPEDYFVDYGEDGEISVHQVEETTESSLPTFQVRRFAGFVFWGFLMSFVQVVWYSFLNAMYKDVPTFVSVLERVLTDQLCFSPVSLACFFTYGTLVIEQGSVDDVKEKLYRVYLSTLACNFCLWFPVQFVNFLVMPKSFQVPFSSGVGVLWNCFLSLRNATS</sequence>
<evidence type="ECO:0000256" key="2">
    <source>
        <dbReference type="ARBA" id="ARBA00006824"/>
    </source>
</evidence>
<dbReference type="GO" id="GO:0005739">
    <property type="term" value="C:mitochondrion"/>
    <property type="evidence" value="ECO:0007669"/>
    <property type="project" value="TreeGrafter"/>
</dbReference>
<evidence type="ECO:0000256" key="1">
    <source>
        <dbReference type="ARBA" id="ARBA00004141"/>
    </source>
</evidence>
<dbReference type="GO" id="GO:0016020">
    <property type="term" value="C:membrane"/>
    <property type="evidence" value="ECO:0007669"/>
    <property type="project" value="UniProtKB-SubCell"/>
</dbReference>
<organism evidence="7">
    <name type="scientific">Ogataea polymorpha CBS 4732</name>
    <dbReference type="NCBI Taxonomy" id="559302"/>
    <lineage>
        <taxon>Eukaryota</taxon>
        <taxon>Fungi</taxon>
        <taxon>Dikarya</taxon>
        <taxon>Ascomycota</taxon>
        <taxon>Saccharomycotina</taxon>
        <taxon>Pichiomycetes</taxon>
        <taxon>Pichiales</taxon>
        <taxon>Pichiaceae</taxon>
        <taxon>Ogataea</taxon>
    </lineage>
</organism>
<keyword evidence="5 6" id="KW-0472">Membrane</keyword>
<comment type="subcellular location">
    <subcellularLocation>
        <location evidence="1">Membrane</location>
        <topology evidence="1">Multi-pass membrane protein</topology>
    </subcellularLocation>
</comment>
<dbReference type="PANTHER" id="PTHR11266">
    <property type="entry name" value="PEROXISOMAL MEMBRANE PROTEIN 2, PXMP2 MPV17"/>
    <property type="match status" value="1"/>
</dbReference>
<name>A0A649UFA7_9ASCO</name>